<name>A0A1G6VYF2_9ACTN</name>
<dbReference type="InterPro" id="IPR037069">
    <property type="entry name" value="AcylCoA_DH/ox_N_sf"/>
</dbReference>
<evidence type="ECO:0000313" key="3">
    <source>
        <dbReference type="Proteomes" id="UP000199034"/>
    </source>
</evidence>
<dbReference type="RefSeq" id="WP_090858711.1">
    <property type="nucleotide sequence ID" value="NZ_FMZM01000009.1"/>
</dbReference>
<dbReference type="GO" id="GO:0016627">
    <property type="term" value="F:oxidoreductase activity, acting on the CH-CH group of donors"/>
    <property type="evidence" value="ECO:0007669"/>
    <property type="project" value="InterPro"/>
</dbReference>
<dbReference type="EMBL" id="FMZM01000009">
    <property type="protein sequence ID" value="SDD58598.1"/>
    <property type="molecule type" value="Genomic_DNA"/>
</dbReference>
<organism evidence="2 3">
    <name type="scientific">Nocardioides lianchengensis</name>
    <dbReference type="NCBI Taxonomy" id="1045774"/>
    <lineage>
        <taxon>Bacteria</taxon>
        <taxon>Bacillati</taxon>
        <taxon>Actinomycetota</taxon>
        <taxon>Actinomycetes</taxon>
        <taxon>Propionibacteriales</taxon>
        <taxon>Nocardioidaceae</taxon>
        <taxon>Nocardioides</taxon>
    </lineage>
</organism>
<dbReference type="SUPFAM" id="SSF56645">
    <property type="entry name" value="Acyl-CoA dehydrogenase NM domain-like"/>
    <property type="match status" value="1"/>
</dbReference>
<gene>
    <name evidence="2" type="ORF">SAMN05421872_10998</name>
</gene>
<protein>
    <submittedName>
        <fullName evidence="2">Acyl-CoA dehydrogenase</fullName>
    </submittedName>
</protein>
<accession>A0A1G6VYF2</accession>
<proteinExistence type="predicted"/>
<dbReference type="InterPro" id="IPR009100">
    <property type="entry name" value="AcylCoA_DH/oxidase_NM_dom_sf"/>
</dbReference>
<dbReference type="AlphaFoldDB" id="A0A1G6VYF2"/>
<dbReference type="Gene3D" id="1.10.540.10">
    <property type="entry name" value="Acyl-CoA dehydrogenase/oxidase, N-terminal domain"/>
    <property type="match status" value="1"/>
</dbReference>
<dbReference type="InterPro" id="IPR013786">
    <property type="entry name" value="AcylCoA_DH/ox_N"/>
</dbReference>
<dbReference type="STRING" id="1045774.SAMN05421872_10998"/>
<keyword evidence="3" id="KW-1185">Reference proteome</keyword>
<dbReference type="Pfam" id="PF02771">
    <property type="entry name" value="Acyl-CoA_dh_N"/>
    <property type="match status" value="1"/>
</dbReference>
<evidence type="ECO:0000259" key="1">
    <source>
        <dbReference type="Pfam" id="PF02771"/>
    </source>
</evidence>
<evidence type="ECO:0000313" key="2">
    <source>
        <dbReference type="EMBL" id="SDD58598.1"/>
    </source>
</evidence>
<reference evidence="3" key="1">
    <citation type="submission" date="2016-10" db="EMBL/GenBank/DDBJ databases">
        <authorList>
            <person name="Varghese N."/>
            <person name="Submissions S."/>
        </authorList>
    </citation>
    <scope>NUCLEOTIDE SEQUENCE [LARGE SCALE GENOMIC DNA]</scope>
    <source>
        <strain evidence="3">CGMCC 4.6858</strain>
    </source>
</reference>
<sequence length="339" mass="34892">MTTQSARHVPDLSISTAPVTGEGWVARACAVATQLAVGAIGCDQVAPAPDAEVRLLKDSGLVGLLGPEEYGGGGQTWSTALRVVRAVAAADSVVAQLLGYHYLWAATRDAATLARLTQENLLVTGALDPRAVGLRAREVGDDLVLLGAASFPAGGCASDRAVLVGVVDGSGRRVATVVPTDQAAIYFLGAPGEAGRAEVGDALVDGVRVGVGASDEESERLFPLVQLLFAHLYLGLVDGALATAAAGVRDLPDRRYAVLAASSELRGRLAVAEALVERAVGLLGGDRDPELTASAGAARRVALDLGLEVGVALDVLVDGPEAWWRGLHARRRHDPAARE</sequence>
<feature type="domain" description="Acyl-CoA dehydrogenase/oxidase N-terminal" evidence="1">
    <location>
        <begin position="48"/>
        <end position="102"/>
    </location>
</feature>
<dbReference type="GO" id="GO:0050660">
    <property type="term" value="F:flavin adenine dinucleotide binding"/>
    <property type="evidence" value="ECO:0007669"/>
    <property type="project" value="InterPro"/>
</dbReference>
<dbReference type="Proteomes" id="UP000199034">
    <property type="component" value="Unassembled WGS sequence"/>
</dbReference>